<keyword evidence="3" id="KW-1185">Reference proteome</keyword>
<organism evidence="2 3">
    <name type="scientific">Capronia epimyces CBS 606.96</name>
    <dbReference type="NCBI Taxonomy" id="1182542"/>
    <lineage>
        <taxon>Eukaryota</taxon>
        <taxon>Fungi</taxon>
        <taxon>Dikarya</taxon>
        <taxon>Ascomycota</taxon>
        <taxon>Pezizomycotina</taxon>
        <taxon>Eurotiomycetes</taxon>
        <taxon>Chaetothyriomycetidae</taxon>
        <taxon>Chaetothyriales</taxon>
        <taxon>Herpotrichiellaceae</taxon>
        <taxon>Capronia</taxon>
    </lineage>
</organism>
<feature type="domain" description="Methyltransferase" evidence="1">
    <location>
        <begin position="45"/>
        <end position="146"/>
    </location>
</feature>
<dbReference type="PANTHER" id="PTHR43591:SF99">
    <property type="entry name" value="OS06G0646000 PROTEIN"/>
    <property type="match status" value="1"/>
</dbReference>
<evidence type="ECO:0000259" key="1">
    <source>
        <dbReference type="Pfam" id="PF13649"/>
    </source>
</evidence>
<sequence>MSQPQLDSVRSMYDERSEQYDENKVHVRQARDYLDWAQVKEGESVLDLACGTGLVALGAKDVVGPSGYVVGVDISEGMLNVARRKAEAAGVEVLFTNHDISDLSGLEILPKGSIGFDVITCAAALILLDDPLQAVRNWSTLLRPGGRVVTDVQTKDANLVMNIFAAIAPGVGETVPWHAHRWQSQAALEQLMVDAGLTVQTVFETGTYATTHYDRAAAPDLFDQAVGKSMFKNFGREPMREKAKALFVDKFTHLAGPTGAIDEECRYWIVVATSPL</sequence>
<name>W9YIA5_9EURO</name>
<dbReference type="eggNOG" id="ENOG502SAHW">
    <property type="taxonomic scope" value="Eukaryota"/>
</dbReference>
<evidence type="ECO:0000313" key="3">
    <source>
        <dbReference type="Proteomes" id="UP000019478"/>
    </source>
</evidence>
<accession>W9YIA5</accession>
<reference evidence="2 3" key="1">
    <citation type="submission" date="2013-03" db="EMBL/GenBank/DDBJ databases">
        <title>The Genome Sequence of Capronia epimyces CBS 606.96.</title>
        <authorList>
            <consortium name="The Broad Institute Genomics Platform"/>
            <person name="Cuomo C."/>
            <person name="de Hoog S."/>
            <person name="Gorbushina A."/>
            <person name="Walker B."/>
            <person name="Young S.K."/>
            <person name="Zeng Q."/>
            <person name="Gargeya S."/>
            <person name="Fitzgerald M."/>
            <person name="Haas B."/>
            <person name="Abouelleil A."/>
            <person name="Allen A.W."/>
            <person name="Alvarado L."/>
            <person name="Arachchi H.M."/>
            <person name="Berlin A.M."/>
            <person name="Chapman S.B."/>
            <person name="Gainer-Dewar J."/>
            <person name="Goldberg J."/>
            <person name="Griggs A."/>
            <person name="Gujja S."/>
            <person name="Hansen M."/>
            <person name="Howarth C."/>
            <person name="Imamovic A."/>
            <person name="Ireland A."/>
            <person name="Larimer J."/>
            <person name="McCowan C."/>
            <person name="Murphy C."/>
            <person name="Pearson M."/>
            <person name="Poon T.W."/>
            <person name="Priest M."/>
            <person name="Roberts A."/>
            <person name="Saif S."/>
            <person name="Shea T."/>
            <person name="Sisk P."/>
            <person name="Sykes S."/>
            <person name="Wortman J."/>
            <person name="Nusbaum C."/>
            <person name="Birren B."/>
        </authorList>
    </citation>
    <scope>NUCLEOTIDE SEQUENCE [LARGE SCALE GENOMIC DNA]</scope>
    <source>
        <strain evidence="2 3">CBS 606.96</strain>
    </source>
</reference>
<evidence type="ECO:0000313" key="2">
    <source>
        <dbReference type="EMBL" id="EXJ88986.1"/>
    </source>
</evidence>
<dbReference type="RefSeq" id="XP_007730383.1">
    <property type="nucleotide sequence ID" value="XM_007732193.1"/>
</dbReference>
<dbReference type="InterPro" id="IPR041698">
    <property type="entry name" value="Methyltransf_25"/>
</dbReference>
<comment type="caution">
    <text evidence="2">The sequence shown here is derived from an EMBL/GenBank/DDBJ whole genome shotgun (WGS) entry which is preliminary data.</text>
</comment>
<dbReference type="STRING" id="1182542.W9YIA5"/>
<dbReference type="GO" id="GO:0008168">
    <property type="term" value="F:methyltransferase activity"/>
    <property type="evidence" value="ECO:0007669"/>
    <property type="project" value="TreeGrafter"/>
</dbReference>
<proteinExistence type="predicted"/>
<dbReference type="AlphaFoldDB" id="W9YIA5"/>
<dbReference type="InterPro" id="IPR029063">
    <property type="entry name" value="SAM-dependent_MTases_sf"/>
</dbReference>
<dbReference type="SUPFAM" id="SSF53335">
    <property type="entry name" value="S-adenosyl-L-methionine-dependent methyltransferases"/>
    <property type="match status" value="1"/>
</dbReference>
<dbReference type="Pfam" id="PF13649">
    <property type="entry name" value="Methyltransf_25"/>
    <property type="match status" value="1"/>
</dbReference>
<protein>
    <recommendedName>
        <fullName evidence="1">Methyltransferase domain-containing protein</fullName>
    </recommendedName>
</protein>
<dbReference type="Gene3D" id="3.40.50.150">
    <property type="entry name" value="Vaccinia Virus protein VP39"/>
    <property type="match status" value="1"/>
</dbReference>
<dbReference type="GeneID" id="19166183"/>
<dbReference type="EMBL" id="AMGY01000002">
    <property type="protein sequence ID" value="EXJ88986.1"/>
    <property type="molecule type" value="Genomic_DNA"/>
</dbReference>
<dbReference type="OrthoDB" id="66144at2759"/>
<gene>
    <name evidence="2" type="ORF">A1O3_02050</name>
</gene>
<dbReference type="HOGENOM" id="CLU_037990_2_6_1"/>
<dbReference type="CDD" id="cd02440">
    <property type="entry name" value="AdoMet_MTases"/>
    <property type="match status" value="1"/>
</dbReference>
<dbReference type="Proteomes" id="UP000019478">
    <property type="component" value="Unassembled WGS sequence"/>
</dbReference>
<dbReference type="PANTHER" id="PTHR43591">
    <property type="entry name" value="METHYLTRANSFERASE"/>
    <property type="match status" value="1"/>
</dbReference>